<feature type="signal peptide" evidence="1">
    <location>
        <begin position="1"/>
        <end position="19"/>
    </location>
</feature>
<sequence>MKQSCVGLMAAALFRVTAAQSTTLTLVPTPISVSSASVAWTAGPPSSVSLAAASSVPSASSAAGPAICGQGFTYCGYILRDHQNFKEEDIVKAYCAGNKENCANGKTKTDPIQALYVCLPPSANPKPKAKRIKGRQITTTVIIGGDGLPVSLSSSVAAAAAAVTSTVTASASWGVSPVSPLVPVSSSASAVGGVLANGDGSCSAATATVGNRLELLCSCGGQCLNPLADHIGRCDVPCS</sequence>
<feature type="chain" id="PRO_5042125337" evidence="1">
    <location>
        <begin position="20"/>
        <end position="239"/>
    </location>
</feature>
<evidence type="ECO:0000313" key="3">
    <source>
        <dbReference type="Proteomes" id="UP001287356"/>
    </source>
</evidence>
<evidence type="ECO:0000256" key="1">
    <source>
        <dbReference type="SAM" id="SignalP"/>
    </source>
</evidence>
<organism evidence="2 3">
    <name type="scientific">Lasiosphaeria ovina</name>
    <dbReference type="NCBI Taxonomy" id="92902"/>
    <lineage>
        <taxon>Eukaryota</taxon>
        <taxon>Fungi</taxon>
        <taxon>Dikarya</taxon>
        <taxon>Ascomycota</taxon>
        <taxon>Pezizomycotina</taxon>
        <taxon>Sordariomycetes</taxon>
        <taxon>Sordariomycetidae</taxon>
        <taxon>Sordariales</taxon>
        <taxon>Lasiosphaeriaceae</taxon>
        <taxon>Lasiosphaeria</taxon>
    </lineage>
</organism>
<keyword evidence="3" id="KW-1185">Reference proteome</keyword>
<keyword evidence="1" id="KW-0732">Signal</keyword>
<reference evidence="2" key="2">
    <citation type="submission" date="2023-06" db="EMBL/GenBank/DDBJ databases">
        <authorList>
            <consortium name="Lawrence Berkeley National Laboratory"/>
            <person name="Haridas S."/>
            <person name="Hensen N."/>
            <person name="Bonometti L."/>
            <person name="Westerberg I."/>
            <person name="Brannstrom I.O."/>
            <person name="Guillou S."/>
            <person name="Cros-Aarteil S."/>
            <person name="Calhoun S."/>
            <person name="Kuo A."/>
            <person name="Mondo S."/>
            <person name="Pangilinan J."/>
            <person name="Riley R."/>
            <person name="Labutti K."/>
            <person name="Andreopoulos B."/>
            <person name="Lipzen A."/>
            <person name="Chen C."/>
            <person name="Yanf M."/>
            <person name="Daum C."/>
            <person name="Ng V."/>
            <person name="Clum A."/>
            <person name="Steindorff A."/>
            <person name="Ohm R."/>
            <person name="Martin F."/>
            <person name="Silar P."/>
            <person name="Natvig D."/>
            <person name="Lalanne C."/>
            <person name="Gautier V."/>
            <person name="Ament-Velasquez S.L."/>
            <person name="Kruys A."/>
            <person name="Hutchinson M.I."/>
            <person name="Powell A.J."/>
            <person name="Barry K."/>
            <person name="Miller A.N."/>
            <person name="Grigoriev I.V."/>
            <person name="Debuchy R."/>
            <person name="Gladieux P."/>
            <person name="Thoren M.H."/>
            <person name="Johannesson H."/>
        </authorList>
    </citation>
    <scope>NUCLEOTIDE SEQUENCE</scope>
    <source>
        <strain evidence="2">CBS 958.72</strain>
    </source>
</reference>
<reference evidence="2" key="1">
    <citation type="journal article" date="2023" name="Mol. Phylogenet. Evol.">
        <title>Genome-scale phylogeny and comparative genomics of the fungal order Sordariales.</title>
        <authorList>
            <person name="Hensen N."/>
            <person name="Bonometti L."/>
            <person name="Westerberg I."/>
            <person name="Brannstrom I.O."/>
            <person name="Guillou S."/>
            <person name="Cros-Aarteil S."/>
            <person name="Calhoun S."/>
            <person name="Haridas S."/>
            <person name="Kuo A."/>
            <person name="Mondo S."/>
            <person name="Pangilinan J."/>
            <person name="Riley R."/>
            <person name="LaButti K."/>
            <person name="Andreopoulos B."/>
            <person name="Lipzen A."/>
            <person name="Chen C."/>
            <person name="Yan M."/>
            <person name="Daum C."/>
            <person name="Ng V."/>
            <person name="Clum A."/>
            <person name="Steindorff A."/>
            <person name="Ohm R.A."/>
            <person name="Martin F."/>
            <person name="Silar P."/>
            <person name="Natvig D.O."/>
            <person name="Lalanne C."/>
            <person name="Gautier V."/>
            <person name="Ament-Velasquez S.L."/>
            <person name="Kruys A."/>
            <person name="Hutchinson M.I."/>
            <person name="Powell A.J."/>
            <person name="Barry K."/>
            <person name="Miller A.N."/>
            <person name="Grigoriev I.V."/>
            <person name="Debuchy R."/>
            <person name="Gladieux P."/>
            <person name="Hiltunen Thoren M."/>
            <person name="Johannesson H."/>
        </authorList>
    </citation>
    <scope>NUCLEOTIDE SEQUENCE</scope>
    <source>
        <strain evidence="2">CBS 958.72</strain>
    </source>
</reference>
<evidence type="ECO:0000313" key="2">
    <source>
        <dbReference type="EMBL" id="KAK3374082.1"/>
    </source>
</evidence>
<dbReference type="AlphaFoldDB" id="A0AAE0N7X5"/>
<proteinExistence type="predicted"/>
<comment type="caution">
    <text evidence="2">The sequence shown here is derived from an EMBL/GenBank/DDBJ whole genome shotgun (WGS) entry which is preliminary data.</text>
</comment>
<protein>
    <submittedName>
        <fullName evidence="2">Uncharacterized protein</fullName>
    </submittedName>
</protein>
<gene>
    <name evidence="2" type="ORF">B0T24DRAFT_679456</name>
</gene>
<dbReference type="EMBL" id="JAULSN010000004">
    <property type="protein sequence ID" value="KAK3374082.1"/>
    <property type="molecule type" value="Genomic_DNA"/>
</dbReference>
<name>A0AAE0N7X5_9PEZI</name>
<dbReference type="Proteomes" id="UP001287356">
    <property type="component" value="Unassembled WGS sequence"/>
</dbReference>
<accession>A0AAE0N7X5</accession>